<dbReference type="OrthoDB" id="6350812at2759"/>
<dbReference type="InterPro" id="IPR003599">
    <property type="entry name" value="Ig_sub"/>
</dbReference>
<dbReference type="AlphaFoldDB" id="A0A443RJE5"/>
<feature type="transmembrane region" description="Helical" evidence="2">
    <location>
        <begin position="231"/>
        <end position="256"/>
    </location>
</feature>
<proteinExistence type="predicted"/>
<dbReference type="InterPro" id="IPR052615">
    <property type="entry name" value="FGFRL"/>
</dbReference>
<evidence type="ECO:0000256" key="1">
    <source>
        <dbReference type="SAM" id="MobiDB-lite"/>
    </source>
</evidence>
<name>A0A443RJE5_9ACAR</name>
<feature type="compositionally biased region" description="Acidic residues" evidence="1">
    <location>
        <begin position="292"/>
        <end position="301"/>
    </location>
</feature>
<dbReference type="EMBL" id="NCKU01000479">
    <property type="protein sequence ID" value="RWS15367.1"/>
    <property type="molecule type" value="Genomic_DNA"/>
</dbReference>
<keyword evidence="2" id="KW-0812">Transmembrane</keyword>
<protein>
    <submittedName>
        <fullName evidence="4">Fibroblast growth factor receptor-like 1</fullName>
    </submittedName>
</protein>
<dbReference type="SUPFAM" id="SSF48726">
    <property type="entry name" value="Immunoglobulin"/>
    <property type="match status" value="2"/>
</dbReference>
<dbReference type="InterPro" id="IPR013098">
    <property type="entry name" value="Ig_I-set"/>
</dbReference>
<feature type="region of interest" description="Disordered" evidence="1">
    <location>
        <begin position="275"/>
        <end position="301"/>
    </location>
</feature>
<evidence type="ECO:0000313" key="4">
    <source>
        <dbReference type="EMBL" id="RWS15367.1"/>
    </source>
</evidence>
<feature type="domain" description="Immunoglobulin" evidence="3">
    <location>
        <begin position="54"/>
        <end position="175"/>
    </location>
</feature>
<feature type="compositionally biased region" description="Basic residues" evidence="1">
    <location>
        <begin position="277"/>
        <end position="287"/>
    </location>
</feature>
<sequence>MKANQIKNLEINKLRLNNSGTYTCKVRNKVGVSTAHFFVKVDGEVKAEVKSFDPKNVVITEGDSISFTCSVLSGVKPEIWFLKRISNTEFEEIREETFLEMERTGITSKMLPVLSFNQSSRYLIIEKRGGIWKKNGSYVSTFALHNLQPNESGEYACYGWSNYGIGFRRSWLGVHPKIDEAKFTSSNMPYPPLSTRSTFLLNLPTLSFIVEDDGKIESKAKPNHKEKQNMLVLPFILVVILVLTLLSCVVFANILLKKRNSVKTNNEIEAKADFSSRKKTKTFKPNKRNNESEFEEVTLDY</sequence>
<dbReference type="InterPro" id="IPR036179">
    <property type="entry name" value="Ig-like_dom_sf"/>
</dbReference>
<dbReference type="STRING" id="1965070.A0A443RJE5"/>
<keyword evidence="2" id="KW-0472">Membrane</keyword>
<dbReference type="Gene3D" id="2.60.40.10">
    <property type="entry name" value="Immunoglobulins"/>
    <property type="match status" value="2"/>
</dbReference>
<comment type="caution">
    <text evidence="4">The sequence shown here is derived from an EMBL/GenBank/DDBJ whole genome shotgun (WGS) entry which is preliminary data.</text>
</comment>
<accession>A0A443RJE5</accession>
<dbReference type="PANTHER" id="PTHR19890">
    <property type="entry name" value="FIBROBLAST GROWTH FACTOR RECEPTOR"/>
    <property type="match status" value="1"/>
</dbReference>
<dbReference type="Proteomes" id="UP000285301">
    <property type="component" value="Unassembled WGS sequence"/>
</dbReference>
<dbReference type="Pfam" id="PF07679">
    <property type="entry name" value="I-set"/>
    <property type="match status" value="1"/>
</dbReference>
<keyword evidence="2" id="KW-1133">Transmembrane helix</keyword>
<dbReference type="InterPro" id="IPR013783">
    <property type="entry name" value="Ig-like_fold"/>
</dbReference>
<keyword evidence="5" id="KW-1185">Reference proteome</keyword>
<organism evidence="4 5">
    <name type="scientific">Dinothrombium tinctorium</name>
    <dbReference type="NCBI Taxonomy" id="1965070"/>
    <lineage>
        <taxon>Eukaryota</taxon>
        <taxon>Metazoa</taxon>
        <taxon>Ecdysozoa</taxon>
        <taxon>Arthropoda</taxon>
        <taxon>Chelicerata</taxon>
        <taxon>Arachnida</taxon>
        <taxon>Acari</taxon>
        <taxon>Acariformes</taxon>
        <taxon>Trombidiformes</taxon>
        <taxon>Prostigmata</taxon>
        <taxon>Anystina</taxon>
        <taxon>Parasitengona</taxon>
        <taxon>Trombidioidea</taxon>
        <taxon>Trombidiidae</taxon>
        <taxon>Dinothrombium</taxon>
    </lineage>
</organism>
<reference evidence="4 5" key="1">
    <citation type="journal article" date="2018" name="Gigascience">
        <title>Genomes of trombidid mites reveal novel predicted allergens and laterally-transferred genes associated with secondary metabolism.</title>
        <authorList>
            <person name="Dong X."/>
            <person name="Chaisiri K."/>
            <person name="Xia D."/>
            <person name="Armstrong S.D."/>
            <person name="Fang Y."/>
            <person name="Donnelly M.J."/>
            <person name="Kadowaki T."/>
            <person name="McGarry J.W."/>
            <person name="Darby A.C."/>
            <person name="Makepeace B.L."/>
        </authorList>
    </citation>
    <scope>NUCLEOTIDE SEQUENCE [LARGE SCALE GENOMIC DNA]</scope>
    <source>
        <strain evidence="4">UoL-WK</strain>
    </source>
</reference>
<keyword evidence="4" id="KW-0675">Receptor</keyword>
<evidence type="ECO:0000313" key="5">
    <source>
        <dbReference type="Proteomes" id="UP000285301"/>
    </source>
</evidence>
<evidence type="ECO:0000259" key="3">
    <source>
        <dbReference type="SMART" id="SM00409"/>
    </source>
</evidence>
<evidence type="ECO:0000256" key="2">
    <source>
        <dbReference type="SAM" id="Phobius"/>
    </source>
</evidence>
<dbReference type="PANTHER" id="PTHR19890:SF10">
    <property type="entry name" value="FIBROBLAST GROWTH FACTOR RECEPTOR-LIKE 1"/>
    <property type="match status" value="1"/>
</dbReference>
<dbReference type="CDD" id="cd00096">
    <property type="entry name" value="Ig"/>
    <property type="match status" value="1"/>
</dbReference>
<dbReference type="SMART" id="SM00409">
    <property type="entry name" value="IG"/>
    <property type="match status" value="1"/>
</dbReference>
<gene>
    <name evidence="4" type="ORF">B4U79_17231</name>
</gene>